<accession>A0A1M7YNH4</accession>
<sequence length="228" mass="26084">MNTLYTAIGKFVRQNNNGQYCPVILVKDQEHLVDIQEMILWSGLSWRFLSMPQIKSVYEQKSREINLPTNRSFEQCLNRMLQRGLIASGTGDEGADALYDLLNGLYLIPVCSSFFIKVVSFLKLTFFDGMPLHVTRRVFQTEPMTADEQRVIGLAKQALLSTAEIIKCVDQKAYDLSTNQKVLNILYDDEYTTCDNIGSLAKYFESRQPVILAVANLYLHKQIILERI</sequence>
<dbReference type="OrthoDB" id="1957548at2"/>
<keyword evidence="2" id="KW-1185">Reference proteome</keyword>
<name>A0A1M7YNH4_9FIRM</name>
<dbReference type="Proteomes" id="UP000184612">
    <property type="component" value="Unassembled WGS sequence"/>
</dbReference>
<gene>
    <name evidence="1" type="ORF">SAMN02745217_04624</name>
</gene>
<dbReference type="EMBL" id="FRFD01000018">
    <property type="protein sequence ID" value="SHO54169.1"/>
    <property type="molecule type" value="Genomic_DNA"/>
</dbReference>
<dbReference type="RefSeq" id="WP_073591225.1">
    <property type="nucleotide sequence ID" value="NZ_FRFD01000018.1"/>
</dbReference>
<reference evidence="1 2" key="1">
    <citation type="submission" date="2016-12" db="EMBL/GenBank/DDBJ databases">
        <authorList>
            <person name="Song W.-J."/>
            <person name="Kurnit D.M."/>
        </authorList>
    </citation>
    <scope>NUCLEOTIDE SEQUENCE [LARGE SCALE GENOMIC DNA]</scope>
    <source>
        <strain evidence="1 2">DSM 12503</strain>
    </source>
</reference>
<dbReference type="AlphaFoldDB" id="A0A1M7YNH4"/>
<protein>
    <submittedName>
        <fullName evidence="1">Uncharacterized protein</fullName>
    </submittedName>
</protein>
<organism evidence="1 2">
    <name type="scientific">Anaerocolumna xylanovorans DSM 12503</name>
    <dbReference type="NCBI Taxonomy" id="1121345"/>
    <lineage>
        <taxon>Bacteria</taxon>
        <taxon>Bacillati</taxon>
        <taxon>Bacillota</taxon>
        <taxon>Clostridia</taxon>
        <taxon>Lachnospirales</taxon>
        <taxon>Lachnospiraceae</taxon>
        <taxon>Anaerocolumna</taxon>
    </lineage>
</organism>
<dbReference type="STRING" id="1121345.SAMN02745217_04624"/>
<evidence type="ECO:0000313" key="1">
    <source>
        <dbReference type="EMBL" id="SHO54169.1"/>
    </source>
</evidence>
<evidence type="ECO:0000313" key="2">
    <source>
        <dbReference type="Proteomes" id="UP000184612"/>
    </source>
</evidence>
<proteinExistence type="predicted"/>